<organism evidence="2 3">
    <name type="scientific">Saezia sanguinis</name>
    <dbReference type="NCBI Taxonomy" id="1965230"/>
    <lineage>
        <taxon>Bacteria</taxon>
        <taxon>Pseudomonadati</taxon>
        <taxon>Pseudomonadota</taxon>
        <taxon>Betaproteobacteria</taxon>
        <taxon>Burkholderiales</taxon>
        <taxon>Saeziaceae</taxon>
        <taxon>Saezia</taxon>
    </lineage>
</organism>
<feature type="signal peptide" evidence="1">
    <location>
        <begin position="1"/>
        <end position="22"/>
    </location>
</feature>
<protein>
    <recommendedName>
        <fullName evidence="4">Secreted protein</fullName>
    </recommendedName>
</protein>
<dbReference type="EMBL" id="PQSP01000001">
    <property type="protein sequence ID" value="RUS68260.1"/>
    <property type="molecule type" value="Genomic_DNA"/>
</dbReference>
<comment type="caution">
    <text evidence="2">The sequence shown here is derived from an EMBL/GenBank/DDBJ whole genome shotgun (WGS) entry which is preliminary data.</text>
</comment>
<evidence type="ECO:0008006" key="4">
    <source>
        <dbReference type="Google" id="ProtNLM"/>
    </source>
</evidence>
<sequence precursor="true">MKALKILLGAFLVSIAAISAHAQEVRHCGTTDSVSVCIQKSYTAGTFRWVDGSNGVEWMMKLGASGNSVMVYQNGQHLGNFAPQLALPSYYAGPGVDGNPCGVAHIALTFPDFDNAYVTATENLCHLTSSYTKTVCINGQCYTHNSY</sequence>
<name>A0A433SHV4_9BURK</name>
<dbReference type="Proteomes" id="UP000286947">
    <property type="component" value="Unassembled WGS sequence"/>
</dbReference>
<evidence type="ECO:0000313" key="3">
    <source>
        <dbReference type="Proteomes" id="UP000286947"/>
    </source>
</evidence>
<keyword evidence="1" id="KW-0732">Signal</keyword>
<feature type="chain" id="PRO_5019282122" description="Secreted protein" evidence="1">
    <location>
        <begin position="23"/>
        <end position="147"/>
    </location>
</feature>
<proteinExistence type="predicted"/>
<dbReference type="AlphaFoldDB" id="A0A433SHV4"/>
<evidence type="ECO:0000313" key="2">
    <source>
        <dbReference type="EMBL" id="RUS68260.1"/>
    </source>
</evidence>
<reference evidence="2 3" key="1">
    <citation type="submission" date="2018-01" db="EMBL/GenBank/DDBJ databases">
        <title>Saezia sanguinis gen. nov., sp. nov., in the order Burkholderiales isolated from human blood.</title>
        <authorList>
            <person name="Medina-Pascual M.J."/>
            <person name="Valdezate S."/>
            <person name="Monzon S."/>
            <person name="Cuesta I."/>
            <person name="Carrasco G."/>
            <person name="Villalon P."/>
            <person name="Saez-Nieto J.A."/>
        </authorList>
    </citation>
    <scope>NUCLEOTIDE SEQUENCE [LARGE SCALE GENOMIC DNA]</scope>
    <source>
        <strain evidence="2 3">CNM695-12</strain>
    </source>
</reference>
<evidence type="ECO:0000256" key="1">
    <source>
        <dbReference type="SAM" id="SignalP"/>
    </source>
</evidence>
<accession>A0A433SHV4</accession>
<gene>
    <name evidence="2" type="ORF">CUZ56_00748</name>
</gene>
<dbReference type="RefSeq" id="WP_126978263.1">
    <property type="nucleotide sequence ID" value="NZ_PQSP01000001.1"/>
</dbReference>
<keyword evidence="3" id="KW-1185">Reference proteome</keyword>